<comment type="subcellular location">
    <subcellularLocation>
        <location evidence="1">Cell membrane</location>
        <topology evidence="1">Multi-pass membrane protein</topology>
    </subcellularLocation>
</comment>
<feature type="domain" description="DUF3817" evidence="7">
    <location>
        <begin position="9"/>
        <end position="95"/>
    </location>
</feature>
<dbReference type="RefSeq" id="WP_386426489.1">
    <property type="nucleotide sequence ID" value="NZ_JBHSBB010000005.1"/>
</dbReference>
<keyword evidence="4 6" id="KW-1133">Transmembrane helix</keyword>
<evidence type="ECO:0000256" key="2">
    <source>
        <dbReference type="ARBA" id="ARBA00022475"/>
    </source>
</evidence>
<keyword evidence="5 6" id="KW-0472">Membrane</keyword>
<evidence type="ECO:0000256" key="5">
    <source>
        <dbReference type="ARBA" id="ARBA00023136"/>
    </source>
</evidence>
<accession>A0ABV8HJ54</accession>
<dbReference type="EMBL" id="JBHSBB010000005">
    <property type="protein sequence ID" value="MFC4030835.1"/>
    <property type="molecule type" value="Genomic_DNA"/>
</dbReference>
<proteinExistence type="predicted"/>
<comment type="caution">
    <text evidence="8">The sequence shown here is derived from an EMBL/GenBank/DDBJ whole genome shotgun (WGS) entry which is preliminary data.</text>
</comment>
<evidence type="ECO:0000256" key="3">
    <source>
        <dbReference type="ARBA" id="ARBA00022692"/>
    </source>
</evidence>
<dbReference type="InterPro" id="IPR023845">
    <property type="entry name" value="DUF3817_TM"/>
</dbReference>
<organism evidence="8 9">
    <name type="scientific">Streptomyces polygonati</name>
    <dbReference type="NCBI Taxonomy" id="1617087"/>
    <lineage>
        <taxon>Bacteria</taxon>
        <taxon>Bacillati</taxon>
        <taxon>Actinomycetota</taxon>
        <taxon>Actinomycetes</taxon>
        <taxon>Kitasatosporales</taxon>
        <taxon>Streptomycetaceae</taxon>
        <taxon>Streptomyces</taxon>
    </lineage>
</organism>
<dbReference type="Proteomes" id="UP001595765">
    <property type="component" value="Unassembled WGS sequence"/>
</dbReference>
<feature type="transmembrane region" description="Helical" evidence="6">
    <location>
        <begin position="39"/>
        <end position="58"/>
    </location>
</feature>
<evidence type="ECO:0000313" key="8">
    <source>
        <dbReference type="EMBL" id="MFC4030835.1"/>
    </source>
</evidence>
<keyword evidence="2" id="KW-1003">Cell membrane</keyword>
<name>A0ABV8HJ54_9ACTN</name>
<keyword evidence="9" id="KW-1185">Reference proteome</keyword>
<evidence type="ECO:0000256" key="6">
    <source>
        <dbReference type="SAM" id="Phobius"/>
    </source>
</evidence>
<dbReference type="NCBIfam" id="TIGR03954">
    <property type="entry name" value="integ_memb_HG"/>
    <property type="match status" value="1"/>
</dbReference>
<feature type="transmembrane region" description="Helical" evidence="6">
    <location>
        <begin position="70"/>
        <end position="89"/>
    </location>
</feature>
<dbReference type="PANTHER" id="PTHR40077">
    <property type="entry name" value="MEMBRANE PROTEIN-RELATED"/>
    <property type="match status" value="1"/>
</dbReference>
<evidence type="ECO:0000256" key="4">
    <source>
        <dbReference type="ARBA" id="ARBA00022989"/>
    </source>
</evidence>
<sequence>MELKTAAALRRLRLISAPEAVSFLLLLVCSVLKRTTDFNAVPVMGMVHGVLFILYVLFWADSWNRARWPLGRGALYFVLSVLPTGGFFAERMLARESVAAVVAAREAAQAAQAPGSSDVVGAA</sequence>
<dbReference type="Pfam" id="PF12823">
    <property type="entry name" value="DUF3817"/>
    <property type="match status" value="1"/>
</dbReference>
<protein>
    <submittedName>
        <fullName evidence="8">DUF3817 domain-containing protein</fullName>
    </submittedName>
</protein>
<dbReference type="PANTHER" id="PTHR40077:SF1">
    <property type="entry name" value="MEMBRANE PROTEIN"/>
    <property type="match status" value="1"/>
</dbReference>
<evidence type="ECO:0000313" key="9">
    <source>
        <dbReference type="Proteomes" id="UP001595765"/>
    </source>
</evidence>
<evidence type="ECO:0000259" key="7">
    <source>
        <dbReference type="Pfam" id="PF12823"/>
    </source>
</evidence>
<evidence type="ECO:0000256" key="1">
    <source>
        <dbReference type="ARBA" id="ARBA00004651"/>
    </source>
</evidence>
<reference evidence="9" key="1">
    <citation type="journal article" date="2019" name="Int. J. Syst. Evol. Microbiol.">
        <title>The Global Catalogue of Microorganisms (GCM) 10K type strain sequencing project: providing services to taxonomists for standard genome sequencing and annotation.</title>
        <authorList>
            <consortium name="The Broad Institute Genomics Platform"/>
            <consortium name="The Broad Institute Genome Sequencing Center for Infectious Disease"/>
            <person name="Wu L."/>
            <person name="Ma J."/>
        </authorList>
    </citation>
    <scope>NUCLEOTIDE SEQUENCE [LARGE SCALE GENOMIC DNA]</scope>
    <source>
        <strain evidence="9">CGMCC 4.7237</strain>
    </source>
</reference>
<keyword evidence="3 6" id="KW-0812">Transmembrane</keyword>
<gene>
    <name evidence="8" type="ORF">ACFO3J_05050</name>
</gene>